<dbReference type="GO" id="GO:0004252">
    <property type="term" value="F:serine-type endopeptidase activity"/>
    <property type="evidence" value="ECO:0007669"/>
    <property type="project" value="InterPro"/>
</dbReference>
<accession>A0A5S6QWV3</accession>
<dbReference type="WBParaSite" id="TMUE_3000011906.2">
    <property type="protein sequence ID" value="TMUE_3000011906.2"/>
    <property type="gene ID" value="WBGene00302826"/>
</dbReference>
<dbReference type="InterPro" id="IPR043504">
    <property type="entry name" value="Peptidase_S1_PA_chymotrypsin"/>
</dbReference>
<keyword evidence="1" id="KW-1015">Disulfide bond</keyword>
<dbReference type="WBParaSite" id="TMUE_3000011906.1">
    <property type="protein sequence ID" value="TMUE_3000011906.1"/>
    <property type="gene ID" value="WBGene00302826"/>
</dbReference>
<protein>
    <submittedName>
        <fullName evidence="5 6">Peptidase S1 domain-containing protein</fullName>
    </submittedName>
</protein>
<dbReference type="PANTHER" id="PTHR24250:SF27">
    <property type="entry name" value="ELASTASE 2 LIKE"/>
    <property type="match status" value="1"/>
</dbReference>
<dbReference type="GO" id="GO:0006508">
    <property type="term" value="P:proteolysis"/>
    <property type="evidence" value="ECO:0007669"/>
    <property type="project" value="InterPro"/>
</dbReference>
<dbReference type="Proteomes" id="UP000046395">
    <property type="component" value="Unassembled WGS sequence"/>
</dbReference>
<proteinExistence type="predicted"/>
<organism evidence="4 5">
    <name type="scientific">Trichuris muris</name>
    <name type="common">Mouse whipworm</name>
    <dbReference type="NCBI Taxonomy" id="70415"/>
    <lineage>
        <taxon>Eukaryota</taxon>
        <taxon>Metazoa</taxon>
        <taxon>Ecdysozoa</taxon>
        <taxon>Nematoda</taxon>
        <taxon>Enoplea</taxon>
        <taxon>Dorylaimia</taxon>
        <taxon>Trichinellida</taxon>
        <taxon>Trichuridae</taxon>
        <taxon>Trichuris</taxon>
    </lineage>
</organism>
<keyword evidence="2" id="KW-0732">Signal</keyword>
<dbReference type="AlphaFoldDB" id="A0A5S6QWV3"/>
<dbReference type="Pfam" id="PF00089">
    <property type="entry name" value="Trypsin"/>
    <property type="match status" value="1"/>
</dbReference>
<dbReference type="Gene3D" id="2.40.10.10">
    <property type="entry name" value="Trypsin-like serine proteases"/>
    <property type="match status" value="1"/>
</dbReference>
<keyword evidence="4" id="KW-1185">Reference proteome</keyword>
<evidence type="ECO:0000259" key="3">
    <source>
        <dbReference type="PROSITE" id="PS50240"/>
    </source>
</evidence>
<evidence type="ECO:0000313" key="5">
    <source>
        <dbReference type="WBParaSite" id="TMUE_3000011906.1"/>
    </source>
</evidence>
<evidence type="ECO:0000256" key="2">
    <source>
        <dbReference type="SAM" id="SignalP"/>
    </source>
</evidence>
<name>A0A5S6QWV3_TRIMR</name>
<dbReference type="PANTHER" id="PTHR24250">
    <property type="entry name" value="CHYMOTRYPSIN-RELATED"/>
    <property type="match status" value="1"/>
</dbReference>
<sequence>MRLSVLLCIGLALGSYVCAHWHCGKPSHGIGMAVDLFEEAAKHRLTMAPWGARLVFQDRQECTAYVVDFDEGFEGSHYVLTTANCFLGKQRRKATVQLIPYAVENFIKDVHLDVRFPDFALVQFVDPVSFQPFFSPLCAPSPGVRYSNKKCLITRWVEFNPRHASMMFDLYSPAPVDCPGHAVCAKAYKGKSRHRRDEGIALICRKTQRWHLVGLSSVKQQYTDVVEFTRVSSFLAGLRAVINETAPVRRPWMVYV</sequence>
<evidence type="ECO:0000313" key="6">
    <source>
        <dbReference type="WBParaSite" id="TMUE_3000011906.2"/>
    </source>
</evidence>
<feature type="signal peptide" evidence="2">
    <location>
        <begin position="1"/>
        <end position="19"/>
    </location>
</feature>
<feature type="chain" id="PRO_5044624367" evidence="2">
    <location>
        <begin position="20"/>
        <end position="256"/>
    </location>
</feature>
<reference evidence="4" key="1">
    <citation type="submission" date="2013-11" db="EMBL/GenBank/DDBJ databases">
        <authorList>
            <person name="Aslett M."/>
        </authorList>
    </citation>
    <scope>NUCLEOTIDE SEQUENCE [LARGE SCALE GENOMIC DNA]</scope>
    <source>
        <strain evidence="4">Edinburgh</strain>
    </source>
</reference>
<dbReference type="SUPFAM" id="SSF50494">
    <property type="entry name" value="Trypsin-like serine proteases"/>
    <property type="match status" value="1"/>
</dbReference>
<feature type="domain" description="Peptidase S1" evidence="3">
    <location>
        <begin position="49"/>
        <end position="256"/>
    </location>
</feature>
<evidence type="ECO:0000313" key="4">
    <source>
        <dbReference type="Proteomes" id="UP000046395"/>
    </source>
</evidence>
<dbReference type="InterPro" id="IPR009003">
    <property type="entry name" value="Peptidase_S1_PA"/>
</dbReference>
<dbReference type="InterPro" id="IPR001254">
    <property type="entry name" value="Trypsin_dom"/>
</dbReference>
<evidence type="ECO:0000256" key="1">
    <source>
        <dbReference type="ARBA" id="ARBA00023157"/>
    </source>
</evidence>
<dbReference type="PROSITE" id="PS50240">
    <property type="entry name" value="TRYPSIN_DOM"/>
    <property type="match status" value="1"/>
</dbReference>
<reference evidence="5" key="3">
    <citation type="submission" date="2019-12" db="UniProtKB">
        <authorList>
            <consortium name="WormBaseParasite"/>
        </authorList>
    </citation>
    <scope>IDENTIFICATION</scope>
</reference>
<reference evidence="4" key="2">
    <citation type="submission" date="2014-03" db="EMBL/GenBank/DDBJ databases">
        <title>The whipworm genome and dual-species transcriptomics of an intimate host-pathogen interaction.</title>
        <authorList>
            <person name="Foth B.J."/>
            <person name="Tsai I.J."/>
            <person name="Reid A.J."/>
            <person name="Bancroft A.J."/>
            <person name="Nichol S."/>
            <person name="Tracey A."/>
            <person name="Holroyd N."/>
            <person name="Cotton J.A."/>
            <person name="Stanley E.J."/>
            <person name="Zarowiecki M."/>
            <person name="Liu J.Z."/>
            <person name="Huckvale T."/>
            <person name="Cooper P.J."/>
            <person name="Grencis R.K."/>
            <person name="Berriman M."/>
        </authorList>
    </citation>
    <scope>NUCLEOTIDE SEQUENCE [LARGE SCALE GENOMIC DNA]</scope>
    <source>
        <strain evidence="4">Edinburgh</strain>
    </source>
</reference>